<dbReference type="Pfam" id="PF21882">
    <property type="entry name" value="Gp53-like_C"/>
    <property type="match status" value="1"/>
</dbReference>
<evidence type="ECO:0000259" key="1">
    <source>
        <dbReference type="Pfam" id="PF12571"/>
    </source>
</evidence>
<dbReference type="RefSeq" id="WP_099334391.1">
    <property type="nucleotide sequence ID" value="NZ_CP042812.1"/>
</dbReference>
<organism evidence="3 4">
    <name type="scientific">Malaciobacter canalis</name>
    <dbReference type="NCBI Taxonomy" id="1912871"/>
    <lineage>
        <taxon>Bacteria</taxon>
        <taxon>Pseudomonadati</taxon>
        <taxon>Campylobacterota</taxon>
        <taxon>Epsilonproteobacteria</taxon>
        <taxon>Campylobacterales</taxon>
        <taxon>Arcobacteraceae</taxon>
        <taxon>Malaciobacter</taxon>
    </lineage>
</organism>
<sequence length="404" mass="43680">MEYFTLLTQKGSEKVAAATAANTTVNLTYIALGDGNGTVPMPDASKEALVNEVYRAPLNELRVDENNANWLVAEGYVPSDEGNFWVREVGIFDSDGDLIIIGNYPETFKPITSNGVAKDLYMKVITEVSSADAVTLQVDPSVVMASQDYVNERLKDKSDKDHNHDEKYALKTLFPLESTDNAIARFDRTSGKLKNSKVLIDDNGNIKQGLQNNNINTVSMVGLSLPCGNLFARVNGSGLGISDNVKINGDVNSGAMKSCSYSFSSYATAYQQSAGKHVWFSAPYGSKDSVISFNKSMELSNTGVLSTLSQGELIGIVASSLVENGGYIKYSNGFIEQWGFVEDTWTDKTFPIAFPNKCFNVIGVDKDFGGGITTAEILSASQFRLKSGTGASSGQFIFYRAIGN</sequence>
<evidence type="ECO:0000313" key="3">
    <source>
        <dbReference type="EMBL" id="PHO09783.1"/>
    </source>
</evidence>
<keyword evidence="4" id="KW-1185">Reference proteome</keyword>
<feature type="domain" description="Putative tail fiber protein gp53-like C-terminal" evidence="2">
    <location>
        <begin position="329"/>
        <end position="404"/>
    </location>
</feature>
<dbReference type="InterPro" id="IPR022225">
    <property type="entry name" value="Phage_tail_fibre_N"/>
</dbReference>
<reference evidence="3 4" key="1">
    <citation type="submission" date="2017-09" db="EMBL/GenBank/DDBJ databases">
        <authorList>
            <person name="Perez-Cataluna A."/>
            <person name="Figueras M.J."/>
            <person name="Salas-Masso N."/>
        </authorList>
    </citation>
    <scope>NUCLEOTIDE SEQUENCE [LARGE SCALE GENOMIC DNA]</scope>
    <source>
        <strain evidence="3 4">F138-33</strain>
    </source>
</reference>
<gene>
    <name evidence="3" type="ORF">CPG37_07135</name>
</gene>
<accession>A0ABX4LPW0</accession>
<dbReference type="InterPro" id="IPR051934">
    <property type="entry name" value="Phage_Tail_Fiber_Structural"/>
</dbReference>
<evidence type="ECO:0000259" key="2">
    <source>
        <dbReference type="Pfam" id="PF21882"/>
    </source>
</evidence>
<evidence type="ECO:0008006" key="5">
    <source>
        <dbReference type="Google" id="ProtNLM"/>
    </source>
</evidence>
<dbReference type="Proteomes" id="UP000221384">
    <property type="component" value="Unassembled WGS sequence"/>
</dbReference>
<proteinExistence type="predicted"/>
<dbReference type="EMBL" id="NWVW01000007">
    <property type="protein sequence ID" value="PHO09783.1"/>
    <property type="molecule type" value="Genomic_DNA"/>
</dbReference>
<dbReference type="PANTHER" id="PTHR35191:SF1">
    <property type="entry name" value="PROPHAGE SIDE TAIL FIBER PROTEIN HOMOLOG STFQ-RELATED"/>
    <property type="match status" value="1"/>
</dbReference>
<name>A0ABX4LPW0_9BACT</name>
<protein>
    <recommendedName>
        <fullName evidence="5">Phage tail protein</fullName>
    </recommendedName>
</protein>
<dbReference type="InterPro" id="IPR054075">
    <property type="entry name" value="Gp53-like_C"/>
</dbReference>
<evidence type="ECO:0000313" key="4">
    <source>
        <dbReference type="Proteomes" id="UP000221384"/>
    </source>
</evidence>
<dbReference type="Pfam" id="PF12571">
    <property type="entry name" value="Phage_tail_fib"/>
    <property type="match status" value="1"/>
</dbReference>
<feature type="domain" description="Phage tail fibre protein N-terminal" evidence="1">
    <location>
        <begin position="2"/>
        <end position="148"/>
    </location>
</feature>
<dbReference type="Gene3D" id="2.60.40.3940">
    <property type="match status" value="1"/>
</dbReference>
<comment type="caution">
    <text evidence="3">The sequence shown here is derived from an EMBL/GenBank/DDBJ whole genome shotgun (WGS) entry which is preliminary data.</text>
</comment>
<dbReference type="PANTHER" id="PTHR35191">
    <property type="entry name" value="PROPHAGE SIDE TAIL FIBER PROTEIN HOMOLOG STFQ-RELATED"/>
    <property type="match status" value="1"/>
</dbReference>